<feature type="binding site" evidence="4">
    <location>
        <position position="171"/>
    </location>
    <ligand>
        <name>molybdate</name>
        <dbReference type="ChEBI" id="CHEBI:36264"/>
    </ligand>
</feature>
<dbReference type="KEGG" id="spon:HME9304_00874"/>
<dbReference type="PANTHER" id="PTHR30632">
    <property type="entry name" value="MOLYBDATE-BINDING PERIPLASMIC PROTEIN"/>
    <property type="match status" value="1"/>
</dbReference>
<evidence type="ECO:0000256" key="4">
    <source>
        <dbReference type="PIRSR" id="PIRSR004846-1"/>
    </source>
</evidence>
<dbReference type="PIRSF" id="PIRSF004846">
    <property type="entry name" value="ModA"/>
    <property type="match status" value="1"/>
</dbReference>
<proteinExistence type="inferred from homology"/>
<dbReference type="GO" id="GO:0015689">
    <property type="term" value="P:molybdate ion transport"/>
    <property type="evidence" value="ECO:0007669"/>
    <property type="project" value="InterPro"/>
</dbReference>
<dbReference type="Proteomes" id="UP000248536">
    <property type="component" value="Chromosome"/>
</dbReference>
<comment type="similarity">
    <text evidence="1">Belongs to the bacterial solute-binding protein ModA family.</text>
</comment>
<organism evidence="5 6">
    <name type="scientific">Flagellimonas maritima</name>
    <dbReference type="NCBI Taxonomy" id="1383885"/>
    <lineage>
        <taxon>Bacteria</taxon>
        <taxon>Pseudomonadati</taxon>
        <taxon>Bacteroidota</taxon>
        <taxon>Flavobacteriia</taxon>
        <taxon>Flavobacteriales</taxon>
        <taxon>Flavobacteriaceae</taxon>
        <taxon>Flagellimonas</taxon>
    </lineage>
</organism>
<dbReference type="InterPro" id="IPR050682">
    <property type="entry name" value="ModA/WtpA"/>
</dbReference>
<accession>A0A2Z4LQ31</accession>
<dbReference type="Gene3D" id="3.40.190.10">
    <property type="entry name" value="Periplasmic binding protein-like II"/>
    <property type="match status" value="2"/>
</dbReference>
<name>A0A2Z4LQ31_9FLAO</name>
<dbReference type="GO" id="GO:0030973">
    <property type="term" value="F:molybdate ion binding"/>
    <property type="evidence" value="ECO:0007669"/>
    <property type="project" value="InterPro"/>
</dbReference>
<dbReference type="PANTHER" id="PTHR30632:SF14">
    <property type="entry name" value="TUNGSTATE_MOLYBDATE_CHROMATE-BINDING PROTEIN MODA"/>
    <property type="match status" value="1"/>
</dbReference>
<evidence type="ECO:0000256" key="3">
    <source>
        <dbReference type="ARBA" id="ARBA00022729"/>
    </source>
</evidence>
<evidence type="ECO:0000313" key="6">
    <source>
        <dbReference type="Proteomes" id="UP000248536"/>
    </source>
</evidence>
<sequence length="257" mass="28567">MRLSNAITYSFIGIFLYLFSSCDIQNTGETVTIAAAANMRYPLKELTKAFTKETGIKCNLVISSSGTLTAQIKQGAPYDIFVSADTTYPEEIWESGLTEKPPKIYAYGKLVLWTMKSGIKPAISMLKNDSISHIAIANPKIAPYGRAAISVLNHYKLLDEVEDKLVYGESISQTNQFILSTSAQLGFTAMSVVLAPELKKKGTWVELENNLYEPIAQSAVQIIHKEVNKESAESFYDFLFSKKAREILENFGYSVNE</sequence>
<feature type="binding site" evidence="4">
    <location>
        <position position="65"/>
    </location>
    <ligand>
        <name>molybdate</name>
        <dbReference type="ChEBI" id="CHEBI:36264"/>
    </ligand>
</feature>
<evidence type="ECO:0000313" key="5">
    <source>
        <dbReference type="EMBL" id="AWX43882.1"/>
    </source>
</evidence>
<dbReference type="NCBIfam" id="TIGR01256">
    <property type="entry name" value="modA"/>
    <property type="match status" value="1"/>
</dbReference>
<protein>
    <submittedName>
        <fullName evidence="5">Molybdate-binding periplasmic protein</fullName>
    </submittedName>
</protein>
<dbReference type="AlphaFoldDB" id="A0A2Z4LQ31"/>
<dbReference type="OrthoDB" id="9785015at2"/>
<evidence type="ECO:0000256" key="2">
    <source>
        <dbReference type="ARBA" id="ARBA00022723"/>
    </source>
</evidence>
<dbReference type="PROSITE" id="PS51257">
    <property type="entry name" value="PROKAR_LIPOPROTEIN"/>
    <property type="match status" value="1"/>
</dbReference>
<reference evidence="5 6" key="1">
    <citation type="submission" date="2018-06" db="EMBL/GenBank/DDBJ databases">
        <title>Spongiibacterium sp. HME9304 Genome sequencing and assembly.</title>
        <authorList>
            <person name="Kang H."/>
            <person name="Kim H."/>
            <person name="Joh K."/>
        </authorList>
    </citation>
    <scope>NUCLEOTIDE SEQUENCE [LARGE SCALE GENOMIC DNA]</scope>
    <source>
        <strain evidence="5 6">HME9304</strain>
    </source>
</reference>
<dbReference type="EMBL" id="CP030104">
    <property type="protein sequence ID" value="AWX43882.1"/>
    <property type="molecule type" value="Genomic_DNA"/>
</dbReference>
<dbReference type="CDD" id="cd13539">
    <property type="entry name" value="PBP2_AvModA"/>
    <property type="match status" value="1"/>
</dbReference>
<dbReference type="Pfam" id="PF13531">
    <property type="entry name" value="SBP_bac_11"/>
    <property type="match status" value="1"/>
</dbReference>
<gene>
    <name evidence="5" type="ORF">HME9304_00874</name>
</gene>
<keyword evidence="6" id="KW-1185">Reference proteome</keyword>
<dbReference type="RefSeq" id="WP_112377404.1">
    <property type="nucleotide sequence ID" value="NZ_CP030104.1"/>
</dbReference>
<dbReference type="InterPro" id="IPR005950">
    <property type="entry name" value="ModA"/>
</dbReference>
<keyword evidence="3" id="KW-0732">Signal</keyword>
<keyword evidence="4" id="KW-0500">Molybdenum</keyword>
<dbReference type="GO" id="GO:0046872">
    <property type="term" value="F:metal ion binding"/>
    <property type="evidence" value="ECO:0007669"/>
    <property type="project" value="UniProtKB-KW"/>
</dbReference>
<dbReference type="InterPro" id="IPR044084">
    <property type="entry name" value="AvModA-like_subst-bd"/>
</dbReference>
<keyword evidence="2 4" id="KW-0479">Metal-binding</keyword>
<dbReference type="SUPFAM" id="SSF53850">
    <property type="entry name" value="Periplasmic binding protein-like II"/>
    <property type="match status" value="1"/>
</dbReference>
<evidence type="ECO:0000256" key="1">
    <source>
        <dbReference type="ARBA" id="ARBA00009175"/>
    </source>
</evidence>